<accession>A0ABS8EMW7</accession>
<organism evidence="10 11">
    <name type="scientific">Winogradskyella immobilis</name>
    <dbReference type="NCBI Taxonomy" id="2816852"/>
    <lineage>
        <taxon>Bacteria</taxon>
        <taxon>Pseudomonadati</taxon>
        <taxon>Bacteroidota</taxon>
        <taxon>Flavobacteriia</taxon>
        <taxon>Flavobacteriales</taxon>
        <taxon>Flavobacteriaceae</taxon>
        <taxon>Winogradskyella</taxon>
    </lineage>
</organism>
<evidence type="ECO:0000256" key="3">
    <source>
        <dbReference type="ARBA" id="ARBA00022741"/>
    </source>
</evidence>
<feature type="transmembrane region" description="Helical" evidence="7">
    <location>
        <begin position="246"/>
        <end position="270"/>
    </location>
</feature>
<dbReference type="SUPFAM" id="SSF52540">
    <property type="entry name" value="P-loop containing nucleoside triphosphate hydrolases"/>
    <property type="match status" value="1"/>
</dbReference>
<reference evidence="10" key="1">
    <citation type="submission" date="2021-03" db="EMBL/GenBank/DDBJ databases">
        <authorList>
            <person name="Ping X."/>
        </authorList>
    </citation>
    <scope>NUCLEOTIDE SEQUENCE</scope>
    <source>
        <strain evidence="10">E313</strain>
    </source>
</reference>
<protein>
    <submittedName>
        <fullName evidence="10">ABC transporter ATP-binding protein</fullName>
    </submittedName>
</protein>
<dbReference type="PROSITE" id="PS50893">
    <property type="entry name" value="ABC_TRANSPORTER_2"/>
    <property type="match status" value="1"/>
</dbReference>
<dbReference type="CDD" id="cd03254">
    <property type="entry name" value="ABCC_Glucan_exporter_like"/>
    <property type="match status" value="1"/>
</dbReference>
<dbReference type="InterPro" id="IPR027417">
    <property type="entry name" value="P-loop_NTPase"/>
</dbReference>
<dbReference type="CDD" id="cd18544">
    <property type="entry name" value="ABC_6TM_TmrA_like"/>
    <property type="match status" value="1"/>
</dbReference>
<evidence type="ECO:0000256" key="2">
    <source>
        <dbReference type="ARBA" id="ARBA00022692"/>
    </source>
</evidence>
<keyword evidence="2 7" id="KW-0812">Transmembrane</keyword>
<evidence type="ECO:0000313" key="10">
    <source>
        <dbReference type="EMBL" id="MCC1484440.1"/>
    </source>
</evidence>
<dbReference type="InterPro" id="IPR036640">
    <property type="entry name" value="ABC1_TM_sf"/>
</dbReference>
<dbReference type="PROSITE" id="PS00211">
    <property type="entry name" value="ABC_TRANSPORTER_1"/>
    <property type="match status" value="1"/>
</dbReference>
<dbReference type="Gene3D" id="3.40.50.300">
    <property type="entry name" value="P-loop containing nucleotide triphosphate hydrolases"/>
    <property type="match status" value="1"/>
</dbReference>
<dbReference type="PANTHER" id="PTHR43394:SF1">
    <property type="entry name" value="ATP-BINDING CASSETTE SUB-FAMILY B MEMBER 10, MITOCHONDRIAL"/>
    <property type="match status" value="1"/>
</dbReference>
<gene>
    <name evidence="10" type="ORF">J1C55_07570</name>
</gene>
<dbReference type="Pfam" id="PF00005">
    <property type="entry name" value="ABC_tran"/>
    <property type="match status" value="1"/>
</dbReference>
<dbReference type="InterPro" id="IPR003593">
    <property type="entry name" value="AAA+_ATPase"/>
</dbReference>
<keyword evidence="3" id="KW-0547">Nucleotide-binding</keyword>
<dbReference type="EMBL" id="JAFMPT010000008">
    <property type="protein sequence ID" value="MCC1484440.1"/>
    <property type="molecule type" value="Genomic_DNA"/>
</dbReference>
<dbReference type="SUPFAM" id="SSF90123">
    <property type="entry name" value="ABC transporter transmembrane region"/>
    <property type="match status" value="1"/>
</dbReference>
<sequence>MAEKGREIFDVTLFKRLLTFIKPYRLIFIVSILCVVGLAVFGALKPRVLQEAIDTQVALKKYDGFVFYIGIMLGLLVLEVICQLFFIYYASWLGQSVVRDIRVKLFKHMLKFKMTYYDKSSVGVLITRAVTDMERIADIFGQGLFMIFSDILKMAVVAGFMIAMNLKLSLIVFITLPLVVVATKIFQRYMKQAFEDVRTEVSNLNSFVQERVTGMKILQLFTREATEYRNFKTINERHKKGWLKTVWYNSIFFPIAEFLSSLTMGVIIWIGGLNVVSTQTASVGELMAFIMFIPMLFRPLNQIANKFNTLQMGMVAADRVFKVLDTESQLDDTGTVEATHFKGDITFNNVYFSYIEDEEVLKGISLNIKAGETVAIVGATGAGKSTIINLLNRFYDINSGVIKIDDIDIKDMRLAALRSQIAVVLQDVFLFADTILNNITLNNPEISEDDVIEAAKAIGIHKFISSLPNGYHYNVKERGVMLSSGQRQLISFLRAYVTNPSILILDEATSSVDSYSEQLIQDATDTITKGRTSIVIAHRLATIQQADKIIVMDAGKIVEQGTHQSLLEKDNGYYKNLYEVQFLKAEAV</sequence>
<dbReference type="Proteomes" id="UP000778797">
    <property type="component" value="Unassembled WGS sequence"/>
</dbReference>
<keyword evidence="11" id="KW-1185">Reference proteome</keyword>
<comment type="caution">
    <text evidence="10">The sequence shown here is derived from an EMBL/GenBank/DDBJ whole genome shotgun (WGS) entry which is preliminary data.</text>
</comment>
<feature type="transmembrane region" description="Helical" evidence="7">
    <location>
        <begin position="276"/>
        <end position="297"/>
    </location>
</feature>
<dbReference type="InterPro" id="IPR017871">
    <property type="entry name" value="ABC_transporter-like_CS"/>
</dbReference>
<evidence type="ECO:0000256" key="6">
    <source>
        <dbReference type="ARBA" id="ARBA00023136"/>
    </source>
</evidence>
<evidence type="ECO:0000256" key="4">
    <source>
        <dbReference type="ARBA" id="ARBA00022840"/>
    </source>
</evidence>
<dbReference type="PROSITE" id="PS50929">
    <property type="entry name" value="ABC_TM1F"/>
    <property type="match status" value="1"/>
</dbReference>
<dbReference type="Gene3D" id="1.20.1560.10">
    <property type="entry name" value="ABC transporter type 1, transmembrane domain"/>
    <property type="match status" value="2"/>
</dbReference>
<reference evidence="10" key="2">
    <citation type="submission" date="2021-10" db="EMBL/GenBank/DDBJ databases">
        <title>Genome of Winogradskyella sp. E313.</title>
        <authorList>
            <person name="Zhou Y."/>
        </authorList>
    </citation>
    <scope>NUCLEOTIDE SEQUENCE</scope>
    <source>
        <strain evidence="10">E313</strain>
    </source>
</reference>
<name>A0ABS8EMW7_9FLAO</name>
<proteinExistence type="predicted"/>
<dbReference type="InterPro" id="IPR011527">
    <property type="entry name" value="ABC1_TM_dom"/>
</dbReference>
<evidence type="ECO:0000313" key="11">
    <source>
        <dbReference type="Proteomes" id="UP000778797"/>
    </source>
</evidence>
<feature type="transmembrane region" description="Helical" evidence="7">
    <location>
        <begin position="168"/>
        <end position="186"/>
    </location>
</feature>
<evidence type="ECO:0000259" key="9">
    <source>
        <dbReference type="PROSITE" id="PS50929"/>
    </source>
</evidence>
<evidence type="ECO:0000256" key="1">
    <source>
        <dbReference type="ARBA" id="ARBA00004651"/>
    </source>
</evidence>
<dbReference type="Pfam" id="PF00664">
    <property type="entry name" value="ABC_membrane"/>
    <property type="match status" value="1"/>
</dbReference>
<keyword evidence="4 10" id="KW-0067">ATP-binding</keyword>
<evidence type="ECO:0000259" key="8">
    <source>
        <dbReference type="PROSITE" id="PS50893"/>
    </source>
</evidence>
<dbReference type="RefSeq" id="WP_227476888.1">
    <property type="nucleotide sequence ID" value="NZ_JAFMPT010000008.1"/>
</dbReference>
<dbReference type="PANTHER" id="PTHR43394">
    <property type="entry name" value="ATP-DEPENDENT PERMEASE MDL1, MITOCHONDRIAL"/>
    <property type="match status" value="1"/>
</dbReference>
<dbReference type="InterPro" id="IPR003439">
    <property type="entry name" value="ABC_transporter-like_ATP-bd"/>
</dbReference>
<feature type="transmembrane region" description="Helical" evidence="7">
    <location>
        <begin position="64"/>
        <end position="89"/>
    </location>
</feature>
<keyword evidence="6 7" id="KW-0472">Membrane</keyword>
<comment type="subcellular location">
    <subcellularLocation>
        <location evidence="1">Cell membrane</location>
        <topology evidence="1">Multi-pass membrane protein</topology>
    </subcellularLocation>
</comment>
<keyword evidence="5 7" id="KW-1133">Transmembrane helix</keyword>
<evidence type="ECO:0000256" key="5">
    <source>
        <dbReference type="ARBA" id="ARBA00022989"/>
    </source>
</evidence>
<dbReference type="SMART" id="SM00382">
    <property type="entry name" value="AAA"/>
    <property type="match status" value="1"/>
</dbReference>
<feature type="domain" description="ABC transporter" evidence="8">
    <location>
        <begin position="345"/>
        <end position="579"/>
    </location>
</feature>
<feature type="domain" description="ABC transmembrane type-1" evidence="9">
    <location>
        <begin position="29"/>
        <end position="312"/>
    </location>
</feature>
<dbReference type="GO" id="GO:0005524">
    <property type="term" value="F:ATP binding"/>
    <property type="evidence" value="ECO:0007669"/>
    <property type="project" value="UniProtKB-KW"/>
</dbReference>
<dbReference type="InterPro" id="IPR039421">
    <property type="entry name" value="Type_1_exporter"/>
</dbReference>
<evidence type="ECO:0000256" key="7">
    <source>
        <dbReference type="SAM" id="Phobius"/>
    </source>
</evidence>
<feature type="transmembrane region" description="Helical" evidence="7">
    <location>
        <begin position="24"/>
        <end position="44"/>
    </location>
</feature>